<keyword evidence="2" id="KW-1185">Reference proteome</keyword>
<evidence type="ECO:0000313" key="1">
    <source>
        <dbReference type="EMBL" id="MDO7881246.1"/>
    </source>
</evidence>
<sequence>MTTYPPEPWYLGGELLVSAFRVPTKEVPHARLPDGRRPVRWGSHAIVGVAFVRYVAGGVLQYDELLVALPSLPGPRITIPLIWVDSPESRAGGRELWGIPKELADFTRSERPGRVQMSMGTTASIDASYGRRILPGMTQLPLTTLQTLEGRRTVSRNYAVGRVCALEASWTFDPAGPLGFLAGRSPFFSAAIRDASIIFGMDVQR</sequence>
<dbReference type="RefSeq" id="WP_305001661.1">
    <property type="nucleotide sequence ID" value="NZ_JAUQUB010000001.1"/>
</dbReference>
<evidence type="ECO:0000313" key="2">
    <source>
        <dbReference type="Proteomes" id="UP001241072"/>
    </source>
</evidence>
<dbReference type="Pfam" id="PF06314">
    <property type="entry name" value="ADC"/>
    <property type="match status" value="1"/>
</dbReference>
<accession>A0ABT9BN82</accession>
<gene>
    <name evidence="1" type="ORF">Q5716_03295</name>
</gene>
<dbReference type="Proteomes" id="UP001241072">
    <property type="component" value="Unassembled WGS sequence"/>
</dbReference>
<reference evidence="1 2" key="1">
    <citation type="submission" date="2023-07" db="EMBL/GenBank/DDBJ databases">
        <title>Protaetiibacter sp. nov WY-16 isolated from soil.</title>
        <authorList>
            <person name="Liu B."/>
            <person name="Wan Y."/>
        </authorList>
    </citation>
    <scope>NUCLEOTIDE SEQUENCE [LARGE SCALE GENOMIC DNA]</scope>
    <source>
        <strain evidence="1 2">WY-16</strain>
    </source>
</reference>
<name>A0ABT9BN82_9MICO</name>
<dbReference type="InterPro" id="IPR023375">
    <property type="entry name" value="ADC_dom_sf"/>
</dbReference>
<dbReference type="InterPro" id="IPR010451">
    <property type="entry name" value="Acetoacetate_decarboxylase"/>
</dbReference>
<organism evidence="1 2">
    <name type="scientific">Antiquaquibacter soli</name>
    <dbReference type="NCBI Taxonomy" id="3064523"/>
    <lineage>
        <taxon>Bacteria</taxon>
        <taxon>Bacillati</taxon>
        <taxon>Actinomycetota</taxon>
        <taxon>Actinomycetes</taxon>
        <taxon>Micrococcales</taxon>
        <taxon>Microbacteriaceae</taxon>
        <taxon>Antiquaquibacter</taxon>
    </lineage>
</organism>
<dbReference type="Gene3D" id="2.40.400.10">
    <property type="entry name" value="Acetoacetate decarboxylase-like"/>
    <property type="match status" value="1"/>
</dbReference>
<proteinExistence type="predicted"/>
<dbReference type="EMBL" id="JAUQUB010000001">
    <property type="protein sequence ID" value="MDO7881246.1"/>
    <property type="molecule type" value="Genomic_DNA"/>
</dbReference>
<dbReference type="SUPFAM" id="SSF160104">
    <property type="entry name" value="Acetoacetate decarboxylase-like"/>
    <property type="match status" value="1"/>
</dbReference>
<comment type="caution">
    <text evidence="1">The sequence shown here is derived from an EMBL/GenBank/DDBJ whole genome shotgun (WGS) entry which is preliminary data.</text>
</comment>
<protein>
    <submittedName>
        <fullName evidence="1">Acetoacetate decarboxylase family protein</fullName>
    </submittedName>
</protein>